<proteinExistence type="predicted"/>
<accession>A0A7W9EEW6</accession>
<comment type="caution">
    <text evidence="3">The sequence shown here is derived from an EMBL/GenBank/DDBJ whole genome shotgun (WGS) entry which is preliminary data.</text>
</comment>
<dbReference type="InterPro" id="IPR021136">
    <property type="entry name" value="Flagellar_hook_control-like_C"/>
</dbReference>
<feature type="region of interest" description="Disordered" evidence="1">
    <location>
        <begin position="42"/>
        <end position="70"/>
    </location>
</feature>
<sequence length="404" mass="41471">MIARTLPSLDQMLGAVPAASPSGETAGATAFDQLMASLTLPQAGQQAASQPGKMTPISFQPAVPKAETPSPALSLVKPETAPALPGTIKVTAPEGEAVQTTTVTADGQAETEIAAETAAPAAPQALSATPQTTPDVAAILAAVGTQVPVQMPATSIKAEAAAAIAAPAIFQNVVAQPVSPRTGKPAKATEATFAVPVSDQAAAHPFTLDAKVEAPAASTLPGETEMLLTKVDAAPVILLHKQTPGAINVATPAPVSDIAAIQTELASQSLETRLDVARDAQWIDRAAKDIAQLANGEGRLRFRLDPDHLGSLQIDMANGSDGLSMRMTTETEAARLILADAQPRLIAEARAQGVRIAESHVDLGQQSSGGGRNAPQEPVIFNRDQTFDGETAETTARPSNERFA</sequence>
<dbReference type="InterPro" id="IPR038610">
    <property type="entry name" value="FliK-like_C_sf"/>
</dbReference>
<dbReference type="Gene3D" id="3.30.750.140">
    <property type="match status" value="1"/>
</dbReference>
<dbReference type="Pfam" id="PF02120">
    <property type="entry name" value="Flg_hook"/>
    <property type="match status" value="1"/>
</dbReference>
<dbReference type="Proteomes" id="UP000549617">
    <property type="component" value="Unassembled WGS sequence"/>
</dbReference>
<keyword evidence="4" id="KW-1185">Reference proteome</keyword>
<feature type="domain" description="Flagellar hook-length control protein-like C-terminal" evidence="2">
    <location>
        <begin position="288"/>
        <end position="368"/>
    </location>
</feature>
<feature type="region of interest" description="Disordered" evidence="1">
    <location>
        <begin position="362"/>
        <end position="404"/>
    </location>
</feature>
<dbReference type="RefSeq" id="WP_184018900.1">
    <property type="nucleotide sequence ID" value="NZ_JACIJC010000004.1"/>
</dbReference>
<dbReference type="CDD" id="cd17470">
    <property type="entry name" value="T3SS_Flik_C"/>
    <property type="match status" value="1"/>
</dbReference>
<reference evidence="3 4" key="1">
    <citation type="submission" date="2020-08" db="EMBL/GenBank/DDBJ databases">
        <title>Genomic Encyclopedia of Type Strains, Phase IV (KMG-IV): sequencing the most valuable type-strain genomes for metagenomic binning, comparative biology and taxonomic classification.</title>
        <authorList>
            <person name="Goeker M."/>
        </authorList>
    </citation>
    <scope>NUCLEOTIDE SEQUENCE [LARGE SCALE GENOMIC DNA]</scope>
    <source>
        <strain evidence="3 4">DSM 25079</strain>
    </source>
</reference>
<evidence type="ECO:0000256" key="1">
    <source>
        <dbReference type="SAM" id="MobiDB-lite"/>
    </source>
</evidence>
<name>A0A7W9EEW6_9SPHN</name>
<dbReference type="AlphaFoldDB" id="A0A7W9EEW6"/>
<organism evidence="3 4">
    <name type="scientific">Sphingobium boeckii</name>
    <dbReference type="NCBI Taxonomy" id="1082345"/>
    <lineage>
        <taxon>Bacteria</taxon>
        <taxon>Pseudomonadati</taxon>
        <taxon>Pseudomonadota</taxon>
        <taxon>Alphaproteobacteria</taxon>
        <taxon>Sphingomonadales</taxon>
        <taxon>Sphingomonadaceae</taxon>
        <taxon>Sphingobium</taxon>
    </lineage>
</organism>
<evidence type="ECO:0000313" key="4">
    <source>
        <dbReference type="Proteomes" id="UP000549617"/>
    </source>
</evidence>
<evidence type="ECO:0000259" key="2">
    <source>
        <dbReference type="Pfam" id="PF02120"/>
    </source>
</evidence>
<feature type="compositionally biased region" description="Low complexity" evidence="1">
    <location>
        <begin position="42"/>
        <end position="52"/>
    </location>
</feature>
<dbReference type="EMBL" id="JACIJC010000004">
    <property type="protein sequence ID" value="MBB5686449.1"/>
    <property type="molecule type" value="Genomic_DNA"/>
</dbReference>
<evidence type="ECO:0000313" key="3">
    <source>
        <dbReference type="EMBL" id="MBB5686449.1"/>
    </source>
</evidence>
<gene>
    <name evidence="3" type="ORF">FHS49_002473</name>
</gene>
<keyword evidence="3" id="KW-0282">Flagellum</keyword>
<keyword evidence="3" id="KW-0969">Cilium</keyword>
<keyword evidence="3" id="KW-0966">Cell projection</keyword>
<protein>
    <submittedName>
        <fullName evidence="3">Flagellar hook-length control protein FliK</fullName>
    </submittedName>
</protein>